<evidence type="ECO:0000256" key="2">
    <source>
        <dbReference type="SAM" id="MobiDB-lite"/>
    </source>
</evidence>
<keyword evidence="5" id="KW-1185">Reference proteome</keyword>
<dbReference type="EMBL" id="NMUH01000010">
    <property type="protein sequence ID" value="MQL68231.1"/>
    <property type="molecule type" value="Genomic_DNA"/>
</dbReference>
<dbReference type="Proteomes" id="UP000652761">
    <property type="component" value="Unassembled WGS sequence"/>
</dbReference>
<dbReference type="FunFam" id="3.30.70.330:FF:000738">
    <property type="entry name" value="RNA-binding motif protein 19"/>
    <property type="match status" value="1"/>
</dbReference>
<feature type="region of interest" description="Disordered" evidence="2">
    <location>
        <begin position="89"/>
        <end position="112"/>
    </location>
</feature>
<evidence type="ECO:0000259" key="3">
    <source>
        <dbReference type="PROSITE" id="PS50102"/>
    </source>
</evidence>
<feature type="domain" description="RRM" evidence="3">
    <location>
        <begin position="2"/>
        <end position="79"/>
    </location>
</feature>
<dbReference type="InterPro" id="IPR012677">
    <property type="entry name" value="Nucleotide-bd_a/b_plait_sf"/>
</dbReference>
<feature type="compositionally biased region" description="Basic and acidic residues" evidence="2">
    <location>
        <begin position="197"/>
        <end position="207"/>
    </location>
</feature>
<accession>A0A843TCA9</accession>
<dbReference type="SUPFAM" id="SSF54928">
    <property type="entry name" value="RNA-binding domain, RBD"/>
    <property type="match status" value="1"/>
</dbReference>
<dbReference type="InterPro" id="IPR035979">
    <property type="entry name" value="RBD_domain_sf"/>
</dbReference>
<evidence type="ECO:0000313" key="5">
    <source>
        <dbReference type="Proteomes" id="UP000652761"/>
    </source>
</evidence>
<dbReference type="Pfam" id="PF00076">
    <property type="entry name" value="RRM_1"/>
    <property type="match status" value="1"/>
</dbReference>
<dbReference type="PROSITE" id="PS50102">
    <property type="entry name" value="RRM"/>
    <property type="match status" value="1"/>
</dbReference>
<proteinExistence type="predicted"/>
<gene>
    <name evidence="4" type="ORF">Taro_000527</name>
</gene>
<protein>
    <recommendedName>
        <fullName evidence="3">RRM domain-containing protein</fullName>
    </recommendedName>
</protein>
<dbReference type="GO" id="GO:0003723">
    <property type="term" value="F:RNA binding"/>
    <property type="evidence" value="ECO:0007669"/>
    <property type="project" value="UniProtKB-UniRule"/>
</dbReference>
<feature type="compositionally biased region" description="Basic and acidic residues" evidence="2">
    <location>
        <begin position="311"/>
        <end position="320"/>
    </location>
</feature>
<feature type="compositionally biased region" description="Acidic residues" evidence="2">
    <location>
        <begin position="255"/>
        <end position="264"/>
    </location>
</feature>
<reference evidence="4" key="1">
    <citation type="submission" date="2017-07" db="EMBL/GenBank/DDBJ databases">
        <title>Taro Niue Genome Assembly and Annotation.</title>
        <authorList>
            <person name="Atibalentja N."/>
            <person name="Keating K."/>
            <person name="Fields C.J."/>
        </authorList>
    </citation>
    <scope>NUCLEOTIDE SEQUENCE</scope>
    <source>
        <strain evidence="4">Niue_2</strain>
        <tissue evidence="4">Leaf</tissue>
    </source>
</reference>
<dbReference type="OrthoDB" id="439639at2759"/>
<evidence type="ECO:0000313" key="4">
    <source>
        <dbReference type="EMBL" id="MQL68231.1"/>
    </source>
</evidence>
<evidence type="ECO:0000256" key="1">
    <source>
        <dbReference type="PROSITE-ProRule" id="PRU00176"/>
    </source>
</evidence>
<dbReference type="Gene3D" id="3.30.70.330">
    <property type="match status" value="1"/>
</dbReference>
<keyword evidence="1" id="KW-0694">RNA-binding</keyword>
<name>A0A843TCA9_COLES</name>
<dbReference type="InterPro" id="IPR050441">
    <property type="entry name" value="RBM"/>
</dbReference>
<dbReference type="CDD" id="cd12565">
    <property type="entry name" value="RRM1_MRD1"/>
    <property type="match status" value="1"/>
</dbReference>
<organism evidence="4 5">
    <name type="scientific">Colocasia esculenta</name>
    <name type="common">Wild taro</name>
    <name type="synonym">Arum esculentum</name>
    <dbReference type="NCBI Taxonomy" id="4460"/>
    <lineage>
        <taxon>Eukaryota</taxon>
        <taxon>Viridiplantae</taxon>
        <taxon>Streptophyta</taxon>
        <taxon>Embryophyta</taxon>
        <taxon>Tracheophyta</taxon>
        <taxon>Spermatophyta</taxon>
        <taxon>Magnoliopsida</taxon>
        <taxon>Liliopsida</taxon>
        <taxon>Araceae</taxon>
        <taxon>Aroideae</taxon>
        <taxon>Colocasieae</taxon>
        <taxon>Colocasia</taxon>
    </lineage>
</organism>
<feature type="region of interest" description="Disordered" evidence="2">
    <location>
        <begin position="184"/>
        <end position="215"/>
    </location>
</feature>
<feature type="compositionally biased region" description="Basic and acidic residues" evidence="2">
    <location>
        <begin position="265"/>
        <end position="276"/>
    </location>
</feature>
<feature type="region of interest" description="Disordered" evidence="2">
    <location>
        <begin position="250"/>
        <end position="325"/>
    </location>
</feature>
<dbReference type="SMART" id="SM00360">
    <property type="entry name" value="RRM"/>
    <property type="match status" value="1"/>
</dbReference>
<comment type="caution">
    <text evidence="4">The sequence shown here is derived from an EMBL/GenBank/DDBJ whole genome shotgun (WGS) entry which is preliminary data.</text>
</comment>
<dbReference type="InterPro" id="IPR000504">
    <property type="entry name" value="RRM_dom"/>
</dbReference>
<dbReference type="PANTHER" id="PTHR48034">
    <property type="entry name" value="TRANSFORMER-2 SEX-DETERMINING PROTEIN-RELATED"/>
    <property type="match status" value="1"/>
</dbReference>
<dbReference type="AlphaFoldDB" id="A0A843TCA9"/>
<sequence length="342" mass="38685">MSRLCVKNLPKYVGEERLREFFSQKGEVTDAKLMRTKDGKSRRFAFIGFRSEQESEEAIRFFNNTYMDTCRITCEVARKVGDPNIPRPWSRYSAKDSQLSEKNVGTEGKGICGVTSPNSKRVGDVNGAAKTSESYTIANDPHLQEFLQIMQPRVKSKLWSNDTLAPSVFADKEGQNEGREANLLVGSRKQPAQVVSDKTDGSNRKGQTDPVQSLRDIHNETSETLPERKLHELTQDAVISDMDYFKSRVKKDWSDSEDDEEENTDAEKNQELDVKESQMSVIGQQARADDELFDDDPVGHSCGSMIQNEKAQPEHSDHSEQPVTSSRLFIRNLSYTTRMEVA</sequence>